<accession>A0A1N7LPZ2</accession>
<dbReference type="EMBL" id="FTOH01000004">
    <property type="protein sequence ID" value="SIS75761.1"/>
    <property type="molecule type" value="Genomic_DNA"/>
</dbReference>
<dbReference type="AlphaFoldDB" id="A0A1N7LPZ2"/>
<gene>
    <name evidence="1" type="ORF">SAMN05421686_104137</name>
</gene>
<organism evidence="1 2">
    <name type="scientific">Thalassolituus maritimus</name>
    <dbReference type="NCBI Taxonomy" id="484498"/>
    <lineage>
        <taxon>Bacteria</taxon>
        <taxon>Pseudomonadati</taxon>
        <taxon>Pseudomonadota</taxon>
        <taxon>Gammaproteobacteria</taxon>
        <taxon>Oceanospirillales</taxon>
        <taxon>Oceanospirillaceae</taxon>
        <taxon>Thalassolituus</taxon>
    </lineage>
</organism>
<keyword evidence="2" id="KW-1185">Reference proteome</keyword>
<protein>
    <submittedName>
        <fullName evidence="1">Uncharacterized protein</fullName>
    </submittedName>
</protein>
<evidence type="ECO:0000313" key="2">
    <source>
        <dbReference type="Proteomes" id="UP000185639"/>
    </source>
</evidence>
<name>A0A1N7LPZ2_9GAMM</name>
<reference evidence="2" key="1">
    <citation type="submission" date="2017-01" db="EMBL/GenBank/DDBJ databases">
        <authorList>
            <person name="Varghese N."/>
            <person name="Submissions S."/>
        </authorList>
    </citation>
    <scope>NUCLEOTIDE SEQUENCE [LARGE SCALE GENOMIC DNA]</scope>
    <source>
        <strain evidence="2">DSM 24913</strain>
    </source>
</reference>
<dbReference type="Proteomes" id="UP000185639">
    <property type="component" value="Unassembled WGS sequence"/>
</dbReference>
<evidence type="ECO:0000313" key="1">
    <source>
        <dbReference type="EMBL" id="SIS75761.1"/>
    </source>
</evidence>
<proteinExistence type="predicted"/>
<sequence>MPEEQKQEVREYTQRLEISYLEAVPDADEYKLNFRQAQ</sequence>